<feature type="compositionally biased region" description="Basic and acidic residues" evidence="1">
    <location>
        <begin position="16"/>
        <end position="30"/>
    </location>
</feature>
<evidence type="ECO:0000256" key="1">
    <source>
        <dbReference type="SAM" id="MobiDB-lite"/>
    </source>
</evidence>
<feature type="region of interest" description="Disordered" evidence="1">
    <location>
        <begin position="13"/>
        <end position="36"/>
    </location>
</feature>
<sequence length="91" mass="10224">MFRQCNEVFVRTTKGGGDEAKESPRDRRSSVLDNSTTAPTDCFSASFLSLFPFLSKIRITRFDAVMSRLLDGLIQSEIHVISQPMVLPRSL</sequence>
<name>A0A7J6FKR0_CANSA</name>
<dbReference type="AlphaFoldDB" id="A0A7J6FKR0"/>
<accession>A0A7J6FKR0</accession>
<evidence type="ECO:0000313" key="2">
    <source>
        <dbReference type="EMBL" id="KAF4371293.1"/>
    </source>
</evidence>
<evidence type="ECO:0000313" key="3">
    <source>
        <dbReference type="Proteomes" id="UP000525078"/>
    </source>
</evidence>
<dbReference type="EMBL" id="JAATIP010000112">
    <property type="protein sequence ID" value="KAF4371293.1"/>
    <property type="molecule type" value="Genomic_DNA"/>
</dbReference>
<organism evidence="2 3">
    <name type="scientific">Cannabis sativa</name>
    <name type="common">Hemp</name>
    <name type="synonym">Marijuana</name>
    <dbReference type="NCBI Taxonomy" id="3483"/>
    <lineage>
        <taxon>Eukaryota</taxon>
        <taxon>Viridiplantae</taxon>
        <taxon>Streptophyta</taxon>
        <taxon>Embryophyta</taxon>
        <taxon>Tracheophyta</taxon>
        <taxon>Spermatophyta</taxon>
        <taxon>Magnoliopsida</taxon>
        <taxon>eudicotyledons</taxon>
        <taxon>Gunneridae</taxon>
        <taxon>Pentapetalae</taxon>
        <taxon>rosids</taxon>
        <taxon>fabids</taxon>
        <taxon>Rosales</taxon>
        <taxon>Cannabaceae</taxon>
        <taxon>Cannabis</taxon>
    </lineage>
</organism>
<reference evidence="2 3" key="1">
    <citation type="journal article" date="2020" name="bioRxiv">
        <title>Sequence and annotation of 42 cannabis genomes reveals extensive copy number variation in cannabinoid synthesis and pathogen resistance genes.</title>
        <authorList>
            <person name="Mckernan K.J."/>
            <person name="Helbert Y."/>
            <person name="Kane L.T."/>
            <person name="Ebling H."/>
            <person name="Zhang L."/>
            <person name="Liu B."/>
            <person name="Eaton Z."/>
            <person name="Mclaughlin S."/>
            <person name="Kingan S."/>
            <person name="Baybayan P."/>
            <person name="Concepcion G."/>
            <person name="Jordan M."/>
            <person name="Riva A."/>
            <person name="Barbazuk W."/>
            <person name="Harkins T."/>
        </authorList>
    </citation>
    <scope>NUCLEOTIDE SEQUENCE [LARGE SCALE GENOMIC DNA]</scope>
    <source>
        <strain evidence="3">cv. Jamaican Lion 4</strain>
        <tissue evidence="2">Leaf</tissue>
    </source>
</reference>
<dbReference type="Proteomes" id="UP000525078">
    <property type="component" value="Unassembled WGS sequence"/>
</dbReference>
<gene>
    <name evidence="2" type="ORF">F8388_023453</name>
</gene>
<protein>
    <submittedName>
        <fullName evidence="2">Uncharacterized protein</fullName>
    </submittedName>
</protein>
<comment type="caution">
    <text evidence="2">The sequence shown here is derived from an EMBL/GenBank/DDBJ whole genome shotgun (WGS) entry which is preliminary data.</text>
</comment>
<proteinExistence type="predicted"/>